<comment type="caution">
    <text evidence="1">The sequence shown here is derived from an EMBL/GenBank/DDBJ whole genome shotgun (WGS) entry which is preliminary data.</text>
</comment>
<evidence type="ECO:0000313" key="2">
    <source>
        <dbReference type="Proteomes" id="UP000234525"/>
    </source>
</evidence>
<dbReference type="PANTHER" id="PTHR38733">
    <property type="entry name" value="PROTEIN MCRC"/>
    <property type="match status" value="1"/>
</dbReference>
<evidence type="ECO:0000313" key="1">
    <source>
        <dbReference type="EMBL" id="SMY02650.1"/>
    </source>
</evidence>
<gene>
    <name evidence="1" type="ORF">BAUR9175_03804</name>
</gene>
<name>A0A2H1KSD2_BREAU</name>
<organism evidence="1 2">
    <name type="scientific">Brevibacterium aurantiacum</name>
    <dbReference type="NCBI Taxonomy" id="273384"/>
    <lineage>
        <taxon>Bacteria</taxon>
        <taxon>Bacillati</taxon>
        <taxon>Actinomycetota</taxon>
        <taxon>Actinomycetes</taxon>
        <taxon>Micrococcales</taxon>
        <taxon>Brevibacteriaceae</taxon>
        <taxon>Brevibacterium</taxon>
    </lineage>
</organism>
<reference evidence="1" key="1">
    <citation type="submission" date="2017-03" db="EMBL/GenBank/DDBJ databases">
        <authorList>
            <person name="Monnet C."/>
        </authorList>
    </citation>
    <scope>NUCLEOTIDE SEQUENCE [LARGE SCALE GENOMIC DNA]</scope>
    <source>
        <strain evidence="1">ATCC 9175</strain>
    </source>
</reference>
<proteinExistence type="predicted"/>
<sequence>TAGLNTSAGLLWGSVTSPTTSPGVCSSPVASDRFYTLNYDEPVIPIGQAVIEIQPKFLASADSEGSWREGLLAVLAHIRGLDSLPRVVGGLVPDSFVDLIGVAVASGLAQAVHDGMPRRYLQQSEDSSVFRGQLDVNRAWRIYLDPTRIPIIYDEFSADTPAVRLLLWAATRLRHSVISKALGSQLEHLSTLWHDIPADKPTASEIETITLPIQYSFLDNAIRAAKILASGDFLGLSATEQQDSFGFVWKTETVFEDFVRAVCSVAAGYIGADANKLEIPVLLNPTDTSPSFRQEASIAVGGEPDVVVHRRGATLAILDAKYKRLGRMTKDTPGAPSAADVYQVCYYAAQAKLDKVALVYPAQSTFTQSRRWPVAWPEGSASTKQPQSIYAFSVNLAWMAGAGGFERLVQEMRQNLATLMS</sequence>
<dbReference type="AlphaFoldDB" id="A0A2H1KSD2"/>
<dbReference type="Proteomes" id="UP000234525">
    <property type="component" value="Unassembled WGS sequence"/>
</dbReference>
<dbReference type="InterPro" id="IPR019292">
    <property type="entry name" value="McrC"/>
</dbReference>
<feature type="non-terminal residue" evidence="1">
    <location>
        <position position="1"/>
    </location>
</feature>
<dbReference type="PANTHER" id="PTHR38733:SF1">
    <property type="entry name" value="TYPE IV METHYL-DIRECTED RESTRICTION ENZYME ECOKMCRBC"/>
    <property type="match status" value="1"/>
</dbReference>
<protein>
    <submittedName>
        <fullName evidence="1">McrBC 5-methylcytosine restriction system component</fullName>
    </submittedName>
</protein>
<accession>A0A2H1KSD2</accession>
<dbReference type="EMBL" id="FXZB01000057">
    <property type="protein sequence ID" value="SMY02650.1"/>
    <property type="molecule type" value="Genomic_DNA"/>
</dbReference>
<dbReference type="Pfam" id="PF10117">
    <property type="entry name" value="McrBC"/>
    <property type="match status" value="1"/>
</dbReference>
<keyword evidence="2" id="KW-1185">Reference proteome</keyword>